<gene>
    <name evidence="4" type="ORF">CAPTEDRAFT_95474</name>
</gene>
<feature type="repeat" description="ANK" evidence="3">
    <location>
        <begin position="87"/>
        <end position="119"/>
    </location>
</feature>
<dbReference type="HOGENOM" id="CLU_1647907_0_0_1"/>
<dbReference type="EMBL" id="KB296374">
    <property type="protein sequence ID" value="ELU11832.1"/>
    <property type="molecule type" value="Genomic_DNA"/>
</dbReference>
<evidence type="ECO:0000313" key="5">
    <source>
        <dbReference type="EnsemblMetazoa" id="CapteP95474"/>
    </source>
</evidence>
<dbReference type="Pfam" id="PF12796">
    <property type="entry name" value="Ank_2"/>
    <property type="match status" value="1"/>
</dbReference>
<evidence type="ECO:0000256" key="1">
    <source>
        <dbReference type="ARBA" id="ARBA00022737"/>
    </source>
</evidence>
<keyword evidence="6" id="KW-1185">Reference proteome</keyword>
<evidence type="ECO:0000256" key="2">
    <source>
        <dbReference type="ARBA" id="ARBA00023043"/>
    </source>
</evidence>
<dbReference type="PROSITE" id="PS50297">
    <property type="entry name" value="ANK_REP_REGION"/>
    <property type="match status" value="1"/>
</dbReference>
<reference evidence="4 6" key="2">
    <citation type="journal article" date="2013" name="Nature">
        <title>Insights into bilaterian evolution from three spiralian genomes.</title>
        <authorList>
            <person name="Simakov O."/>
            <person name="Marletaz F."/>
            <person name="Cho S.J."/>
            <person name="Edsinger-Gonzales E."/>
            <person name="Havlak P."/>
            <person name="Hellsten U."/>
            <person name="Kuo D.H."/>
            <person name="Larsson T."/>
            <person name="Lv J."/>
            <person name="Arendt D."/>
            <person name="Savage R."/>
            <person name="Osoegawa K."/>
            <person name="de Jong P."/>
            <person name="Grimwood J."/>
            <person name="Chapman J.A."/>
            <person name="Shapiro H."/>
            <person name="Aerts A."/>
            <person name="Otillar R.P."/>
            <person name="Terry A.Y."/>
            <person name="Boore J.L."/>
            <person name="Grigoriev I.V."/>
            <person name="Lindberg D.R."/>
            <person name="Seaver E.C."/>
            <person name="Weisblat D.A."/>
            <person name="Putnam N.H."/>
            <person name="Rokhsar D.S."/>
        </authorList>
    </citation>
    <scope>NUCLEOTIDE SEQUENCE</scope>
    <source>
        <strain evidence="4 6">I ESC-2004</strain>
    </source>
</reference>
<name>R7UZZ2_CAPTE</name>
<accession>R7UZZ2</accession>
<dbReference type="SMART" id="SM00248">
    <property type="entry name" value="ANK"/>
    <property type="match status" value="2"/>
</dbReference>
<sequence>MSPALLRLKFTTSLTGPSKVYRNWILYEYDYFTFLVEFYIEQGMEISLTDLHGSSLIHYASQIPSPNLLNVLVKHGGEGFVNQVDIHRSTPLHYAVFANNFNGIQFLLENGCNKDMRDCKGRTAANLAKILGYADTAQLIGGCDDEEKTPPFVHPKNAKKL</sequence>
<dbReference type="Proteomes" id="UP000014760">
    <property type="component" value="Unassembled WGS sequence"/>
</dbReference>
<evidence type="ECO:0000256" key="3">
    <source>
        <dbReference type="PROSITE-ProRule" id="PRU00023"/>
    </source>
</evidence>
<dbReference type="SUPFAM" id="SSF48403">
    <property type="entry name" value="Ankyrin repeat"/>
    <property type="match status" value="1"/>
</dbReference>
<organism evidence="4">
    <name type="scientific">Capitella teleta</name>
    <name type="common">Polychaete worm</name>
    <dbReference type="NCBI Taxonomy" id="283909"/>
    <lineage>
        <taxon>Eukaryota</taxon>
        <taxon>Metazoa</taxon>
        <taxon>Spiralia</taxon>
        <taxon>Lophotrochozoa</taxon>
        <taxon>Annelida</taxon>
        <taxon>Polychaeta</taxon>
        <taxon>Sedentaria</taxon>
        <taxon>Scolecida</taxon>
        <taxon>Capitellidae</taxon>
        <taxon>Capitella</taxon>
    </lineage>
</organism>
<dbReference type="PANTHER" id="PTHR24201">
    <property type="entry name" value="ANK_REP_REGION DOMAIN-CONTAINING PROTEIN"/>
    <property type="match status" value="1"/>
</dbReference>
<dbReference type="AlphaFoldDB" id="R7UZZ2"/>
<dbReference type="Gene3D" id="1.25.40.20">
    <property type="entry name" value="Ankyrin repeat-containing domain"/>
    <property type="match status" value="2"/>
</dbReference>
<dbReference type="InterPro" id="IPR036770">
    <property type="entry name" value="Ankyrin_rpt-contain_sf"/>
</dbReference>
<reference evidence="5" key="3">
    <citation type="submission" date="2015-06" db="UniProtKB">
        <authorList>
            <consortium name="EnsemblMetazoa"/>
        </authorList>
    </citation>
    <scope>IDENTIFICATION</scope>
</reference>
<evidence type="ECO:0000313" key="6">
    <source>
        <dbReference type="Proteomes" id="UP000014760"/>
    </source>
</evidence>
<dbReference type="InterPro" id="IPR050776">
    <property type="entry name" value="Ank_Repeat/CDKN_Inhibitor"/>
</dbReference>
<keyword evidence="2 3" id="KW-0040">ANK repeat</keyword>
<dbReference type="InterPro" id="IPR002110">
    <property type="entry name" value="Ankyrin_rpt"/>
</dbReference>
<feature type="non-terminal residue" evidence="4">
    <location>
        <position position="161"/>
    </location>
</feature>
<reference evidence="6" key="1">
    <citation type="submission" date="2012-12" db="EMBL/GenBank/DDBJ databases">
        <authorList>
            <person name="Hellsten U."/>
            <person name="Grimwood J."/>
            <person name="Chapman J.A."/>
            <person name="Shapiro H."/>
            <person name="Aerts A."/>
            <person name="Otillar R.P."/>
            <person name="Terry A.Y."/>
            <person name="Boore J.L."/>
            <person name="Simakov O."/>
            <person name="Marletaz F."/>
            <person name="Cho S.-J."/>
            <person name="Edsinger-Gonzales E."/>
            <person name="Havlak P."/>
            <person name="Kuo D.-H."/>
            <person name="Larsson T."/>
            <person name="Lv J."/>
            <person name="Arendt D."/>
            <person name="Savage R."/>
            <person name="Osoegawa K."/>
            <person name="de Jong P."/>
            <person name="Lindberg D.R."/>
            <person name="Seaver E.C."/>
            <person name="Weisblat D.A."/>
            <person name="Putnam N.H."/>
            <person name="Grigoriev I.V."/>
            <person name="Rokhsar D.S."/>
        </authorList>
    </citation>
    <scope>NUCLEOTIDE SEQUENCE</scope>
    <source>
        <strain evidence="6">I ESC-2004</strain>
    </source>
</reference>
<dbReference type="EMBL" id="AMQN01005599">
    <property type="status" value="NOT_ANNOTATED_CDS"/>
    <property type="molecule type" value="Genomic_DNA"/>
</dbReference>
<proteinExistence type="predicted"/>
<dbReference type="OrthoDB" id="6095883at2759"/>
<protein>
    <submittedName>
        <fullName evidence="4 5">Uncharacterized protein</fullName>
    </submittedName>
</protein>
<evidence type="ECO:0000313" key="4">
    <source>
        <dbReference type="EMBL" id="ELU11832.1"/>
    </source>
</evidence>
<keyword evidence="1" id="KW-0677">Repeat</keyword>
<dbReference type="PROSITE" id="PS50088">
    <property type="entry name" value="ANK_REPEAT"/>
    <property type="match status" value="1"/>
</dbReference>
<dbReference type="EnsemblMetazoa" id="CapteT95474">
    <property type="protein sequence ID" value="CapteP95474"/>
    <property type="gene ID" value="CapteG95474"/>
</dbReference>